<dbReference type="InterPro" id="IPR013431">
    <property type="entry name" value="Delta_60_rpt"/>
</dbReference>
<dbReference type="SUPFAM" id="SSF101898">
    <property type="entry name" value="NHL repeat"/>
    <property type="match status" value="1"/>
</dbReference>
<dbReference type="RefSeq" id="WP_245119061.1">
    <property type="nucleotide sequence ID" value="NZ_CP095061.1"/>
</dbReference>
<keyword evidence="2" id="KW-1185">Reference proteome</keyword>
<accession>A0ABY4G2P0</accession>
<dbReference type="EMBL" id="CP095061">
    <property type="protein sequence ID" value="UOQ65051.1"/>
    <property type="molecule type" value="Genomic_DNA"/>
</dbReference>
<reference evidence="1" key="1">
    <citation type="submission" date="2022-04" db="EMBL/GenBank/DDBJ databases">
        <title>Hymenobacter sp. isolated from the air.</title>
        <authorList>
            <person name="Won M."/>
            <person name="Lee C.-M."/>
            <person name="Woen H.-Y."/>
            <person name="Kwon S.-W."/>
        </authorList>
    </citation>
    <scope>NUCLEOTIDE SEQUENCE</scope>
    <source>
        <strain evidence="1">5420S-77</strain>
    </source>
</reference>
<protein>
    <recommendedName>
        <fullName evidence="3">Delta-60 repeat domain-containing protein</fullName>
    </recommendedName>
</protein>
<sequence>MQPDGKILALFGGGIVPPSQIIRLTTNGGIDPTWNAAAAYTTGGTLVSLQLLAGGQVLFGGGPQQVGPPSALPVGVGQLTSTGALDSSFPVPTLQAPGMVSSLAQQSDGKILVAGTFTEINGNTARGIARLNMDGSVDAAYTTACQITQGYPTKVLLQADEKVLVAGRFARIGGIAAPSLARVQTNGIPDPGFVPALAITPTTDFNYVNDIALESDGNILVGGNLRLGSNTSRTFLRLFPGGALDNSFQPPANLSPAALLVQSDNKIVLLNNDRVAASVQRLLPSGSLDPSFATIPPHQIIKFLASEA</sequence>
<evidence type="ECO:0000313" key="1">
    <source>
        <dbReference type="EMBL" id="UOQ65051.1"/>
    </source>
</evidence>
<evidence type="ECO:0008006" key="3">
    <source>
        <dbReference type="Google" id="ProtNLM"/>
    </source>
</evidence>
<proteinExistence type="predicted"/>
<name>A0ABY4G2P0_9BACT</name>
<gene>
    <name evidence="1" type="ORF">MUN86_15950</name>
</gene>
<dbReference type="NCBIfam" id="TIGR02608">
    <property type="entry name" value="delta_60_rpt"/>
    <property type="match status" value="5"/>
</dbReference>
<organism evidence="1 2">
    <name type="scientific">Hymenobacter volaticus</name>
    <dbReference type="NCBI Taxonomy" id="2932254"/>
    <lineage>
        <taxon>Bacteria</taxon>
        <taxon>Pseudomonadati</taxon>
        <taxon>Bacteroidota</taxon>
        <taxon>Cytophagia</taxon>
        <taxon>Cytophagales</taxon>
        <taxon>Hymenobacteraceae</taxon>
        <taxon>Hymenobacter</taxon>
    </lineage>
</organism>
<evidence type="ECO:0000313" key="2">
    <source>
        <dbReference type="Proteomes" id="UP000830401"/>
    </source>
</evidence>
<dbReference type="Proteomes" id="UP000830401">
    <property type="component" value="Chromosome"/>
</dbReference>
<dbReference type="Pfam" id="PF17164">
    <property type="entry name" value="DUF5122"/>
    <property type="match status" value="4"/>
</dbReference>
<dbReference type="Gene3D" id="2.80.10.50">
    <property type="match status" value="2"/>
</dbReference>